<dbReference type="RefSeq" id="WP_055258332.1">
    <property type="nucleotide sequence ID" value="NZ_CYXT01000007.1"/>
</dbReference>
<organism evidence="1 2">
    <name type="scientific">Anaerostipes hadrus</name>
    <dbReference type="NCBI Taxonomy" id="649756"/>
    <lineage>
        <taxon>Bacteria</taxon>
        <taxon>Bacillati</taxon>
        <taxon>Bacillota</taxon>
        <taxon>Clostridia</taxon>
        <taxon>Lachnospirales</taxon>
        <taxon>Lachnospiraceae</taxon>
        <taxon>Anaerostipes</taxon>
    </lineage>
</organism>
<dbReference type="AlphaFoldDB" id="A0A173SFW7"/>
<accession>A0A173SFW7</accession>
<evidence type="ECO:0000313" key="2">
    <source>
        <dbReference type="Proteomes" id="UP000095598"/>
    </source>
</evidence>
<proteinExistence type="predicted"/>
<name>A0A173SFW7_ANAHA</name>
<sequence>MELKVDHTPEEALEQIKNKNYKLRFQGKLAEKKVTVKKILGIGISYDRKTKKHSCQVEWL</sequence>
<reference evidence="1 2" key="1">
    <citation type="submission" date="2015-09" db="EMBL/GenBank/DDBJ databases">
        <authorList>
            <consortium name="Pathogen Informatics"/>
        </authorList>
    </citation>
    <scope>NUCLEOTIDE SEQUENCE [LARGE SCALE GENOMIC DNA]</scope>
    <source>
        <strain evidence="1 2">2789STDY5608868</strain>
    </source>
</reference>
<protein>
    <submittedName>
        <fullName evidence="1">Uncharacterized protein</fullName>
    </submittedName>
</protein>
<dbReference type="Proteomes" id="UP000095598">
    <property type="component" value="Unassembled WGS sequence"/>
</dbReference>
<gene>
    <name evidence="1" type="ORF">ERS852425_01275</name>
</gene>
<dbReference type="EMBL" id="CYXT01000007">
    <property type="protein sequence ID" value="CUM89221.1"/>
    <property type="molecule type" value="Genomic_DNA"/>
</dbReference>
<evidence type="ECO:0000313" key="1">
    <source>
        <dbReference type="EMBL" id="CUM89221.1"/>
    </source>
</evidence>